<organism evidence="2 3">
    <name type="scientific">Thalassobacillus devorans</name>
    <dbReference type="NCBI Taxonomy" id="279813"/>
    <lineage>
        <taxon>Bacteria</taxon>
        <taxon>Bacillati</taxon>
        <taxon>Bacillota</taxon>
        <taxon>Bacilli</taxon>
        <taxon>Bacillales</taxon>
        <taxon>Bacillaceae</taxon>
        <taxon>Thalassobacillus</taxon>
    </lineage>
</organism>
<feature type="transmembrane region" description="Helical" evidence="1">
    <location>
        <begin position="33"/>
        <end position="52"/>
    </location>
</feature>
<feature type="transmembrane region" description="Helical" evidence="1">
    <location>
        <begin position="64"/>
        <end position="85"/>
    </location>
</feature>
<dbReference type="InterPro" id="IPR023298">
    <property type="entry name" value="ATPase_P-typ_TM_dom_sf"/>
</dbReference>
<dbReference type="SUPFAM" id="SSF81665">
    <property type="entry name" value="Calcium ATPase, transmembrane domain M"/>
    <property type="match status" value="1"/>
</dbReference>
<keyword evidence="1" id="KW-1133">Transmembrane helix</keyword>
<feature type="transmembrane region" description="Helical" evidence="1">
    <location>
        <begin position="321"/>
        <end position="338"/>
    </location>
</feature>
<feature type="transmembrane region" description="Helical" evidence="1">
    <location>
        <begin position="345"/>
        <end position="369"/>
    </location>
</feature>
<proteinExistence type="predicted"/>
<dbReference type="Proteomes" id="UP000619534">
    <property type="component" value="Unassembled WGS sequence"/>
</dbReference>
<keyword evidence="1" id="KW-0472">Membrane</keyword>
<gene>
    <name evidence="2" type="ORF">GCM10007216_18690</name>
</gene>
<comment type="caution">
    <text evidence="2">The sequence shown here is derived from an EMBL/GenBank/DDBJ whole genome shotgun (WGS) entry which is preliminary data.</text>
</comment>
<feature type="transmembrane region" description="Helical" evidence="1">
    <location>
        <begin position="200"/>
        <end position="222"/>
    </location>
</feature>
<sequence length="400" mass="47437">MSEKKLFKGYDHSEEEVDLYVRLDKVSENNSKWKYIFLVALCITIVILYFWKPEWIEMLQVMKLLLPIIIALIIHVCLAFLIHWMPFKRIRMIDKELPTDNDDKRKNKVEKWSSINWMGIALSYKNEGNLLNKLKLIFMYLLSIDYYFARLFKDAIKKRHKECSHKEKGKCKKNYYDQICFHEWYSIKIMNKYFIQSSNWNNVVCASLLAMILAILIMTSPSETTLNVLLWLVGFRIISRFVEISYAFYNDVVSVSDKIFRKKEDNNYGIYIHRWKNSLLLKNARISLAVFSLVEVMVLYSLFYYLLPPYIIELPLKNDTLLNFVFYSISVSLMNISFSAKFHTFLGAVHVSQVFLSIILIVLSIASYMGLNNKLSSKEEEFYLKTHTKKMEIQKNKKRC</sequence>
<name>A0ABQ1NZY9_9BACI</name>
<keyword evidence="3" id="KW-1185">Reference proteome</keyword>
<keyword evidence="1" id="KW-0812">Transmembrane</keyword>
<evidence type="ECO:0000313" key="3">
    <source>
        <dbReference type="Proteomes" id="UP000619534"/>
    </source>
</evidence>
<reference evidence="3" key="1">
    <citation type="journal article" date="2019" name="Int. J. Syst. Evol. Microbiol.">
        <title>The Global Catalogue of Microorganisms (GCM) 10K type strain sequencing project: providing services to taxonomists for standard genome sequencing and annotation.</title>
        <authorList>
            <consortium name="The Broad Institute Genomics Platform"/>
            <consortium name="The Broad Institute Genome Sequencing Center for Infectious Disease"/>
            <person name="Wu L."/>
            <person name="Ma J."/>
        </authorList>
    </citation>
    <scope>NUCLEOTIDE SEQUENCE [LARGE SCALE GENOMIC DNA]</scope>
    <source>
        <strain evidence="3">CCM 7282</strain>
    </source>
</reference>
<accession>A0ABQ1NZY9</accession>
<feature type="transmembrane region" description="Helical" evidence="1">
    <location>
        <begin position="286"/>
        <end position="306"/>
    </location>
</feature>
<evidence type="ECO:0000256" key="1">
    <source>
        <dbReference type="SAM" id="Phobius"/>
    </source>
</evidence>
<evidence type="ECO:0000313" key="2">
    <source>
        <dbReference type="EMBL" id="GGC88208.1"/>
    </source>
</evidence>
<protein>
    <submittedName>
        <fullName evidence="2">Uncharacterized protein</fullName>
    </submittedName>
</protein>
<dbReference type="EMBL" id="BMCJ01000003">
    <property type="protein sequence ID" value="GGC88208.1"/>
    <property type="molecule type" value="Genomic_DNA"/>
</dbReference>
<dbReference type="RefSeq" id="WP_062446162.1">
    <property type="nucleotide sequence ID" value="NZ_BMCJ01000003.1"/>
</dbReference>